<dbReference type="InterPro" id="IPR052895">
    <property type="entry name" value="HetReg/Transcr_Mod"/>
</dbReference>
<dbReference type="EMBL" id="CDPU01000024">
    <property type="protein sequence ID" value="CEO51718.1"/>
    <property type="molecule type" value="Genomic_DNA"/>
</dbReference>
<dbReference type="Pfam" id="PF06985">
    <property type="entry name" value="HET"/>
    <property type="match status" value="1"/>
</dbReference>
<reference evidence="2" key="1">
    <citation type="submission" date="2015-01" db="EMBL/GenBank/DDBJ databases">
        <authorList>
            <person name="Durling Mikael"/>
        </authorList>
    </citation>
    <scope>NUCLEOTIDE SEQUENCE</scope>
</reference>
<dbReference type="InterPro" id="IPR010730">
    <property type="entry name" value="HET"/>
</dbReference>
<accession>A0A0B7K2V4</accession>
<organism evidence="2">
    <name type="scientific">Bionectria ochroleuca</name>
    <name type="common">Gliocladium roseum</name>
    <dbReference type="NCBI Taxonomy" id="29856"/>
    <lineage>
        <taxon>Eukaryota</taxon>
        <taxon>Fungi</taxon>
        <taxon>Dikarya</taxon>
        <taxon>Ascomycota</taxon>
        <taxon>Pezizomycotina</taxon>
        <taxon>Sordariomycetes</taxon>
        <taxon>Hypocreomycetidae</taxon>
        <taxon>Hypocreales</taxon>
        <taxon>Bionectriaceae</taxon>
        <taxon>Clonostachys</taxon>
    </lineage>
</organism>
<feature type="domain" description="Heterokaryon incompatibility" evidence="1">
    <location>
        <begin position="54"/>
        <end position="231"/>
    </location>
</feature>
<dbReference type="AlphaFoldDB" id="A0A0B7K2V4"/>
<protein>
    <recommendedName>
        <fullName evidence="1">Heterokaryon incompatibility domain-containing protein</fullName>
    </recommendedName>
</protein>
<name>A0A0B7K2V4_BIOOC</name>
<evidence type="ECO:0000313" key="2">
    <source>
        <dbReference type="EMBL" id="CEO51718.1"/>
    </source>
</evidence>
<evidence type="ECO:0000259" key="1">
    <source>
        <dbReference type="Pfam" id="PF06985"/>
    </source>
</evidence>
<proteinExistence type="predicted"/>
<gene>
    <name evidence="2" type="ORF">BN869_000007776_1</name>
</gene>
<dbReference type="PANTHER" id="PTHR24148">
    <property type="entry name" value="ANKYRIN REPEAT DOMAIN-CONTAINING PROTEIN 39 HOMOLOG-RELATED"/>
    <property type="match status" value="1"/>
</dbReference>
<sequence>PIAWRFPRQIGYKLLGCYPSCTLTGGNLRCTHIQKATTTQPATELMQTGSAGKYIALSYCWGDPGVKGRIIVSQRPMMVTKNLIIALQDMRSRGYHRIWADAVCIDQSNLEERSQQILRMAGIYRSAWKVVAFLHGASFYEAKLASALFIRIRNEEQAARKAIEDYKRQRKRDKDIERSKEGRWSRLFKRHQPRELRCPERQPVQIDDREHYVLSKLLNNPYWCRSWIIQEISANTHLDIIWGHHVFWLKSLIQIARLASESKGSQIQNYGQLAHIQDLNGIRTAQLTMQPQSIFQVLPLTRNTKASEPRDRIYAILGVTSNGNILVPFPNYSLPDSAVNRDITVQMIQGTRRLDFVIFKHGEVGPWWHDWFSPKSFSSRRMKCCINPPMKNEDWNYSDEYYDASDKRLAEFKVRKNSLFVQGFFVDDIIQCSPTFSEALQGGVKAHSWEYIKRKNRRIDISERKMKKQARILAWLLYGVDLQDDFSASYRVQETDLGKLLYGLRKSREIATSSRLAKELIQWLYCCCEQSFDIKGYPLASWLTGEEGKSVKIRALTRFNNNLRLQMRLGRTDHGRLGWFNRNALPGDKIAVILGCRFLAVLRKCGENRYCVVGEAVVQGLMFGEAMRKAQPTSIELVDLDHKQ</sequence>
<feature type="non-terminal residue" evidence="2">
    <location>
        <position position="1"/>
    </location>
</feature>
<dbReference type="PANTHER" id="PTHR24148:SF73">
    <property type="entry name" value="HET DOMAIN PROTEIN (AFU_ORTHOLOGUE AFUA_8G01020)"/>
    <property type="match status" value="1"/>
</dbReference>